<evidence type="ECO:0000313" key="3">
    <source>
        <dbReference type="Proteomes" id="UP000068516"/>
    </source>
</evidence>
<accession>A0AAC8WJR6</accession>
<dbReference type="AlphaFoldDB" id="A0AAC8WJR6"/>
<feature type="transmembrane region" description="Helical" evidence="1">
    <location>
        <begin position="196"/>
        <end position="214"/>
    </location>
</feature>
<keyword evidence="1" id="KW-0812">Transmembrane</keyword>
<proteinExistence type="predicted"/>
<name>A0AAC8WJR6_9FUSO</name>
<dbReference type="GeneID" id="60659187"/>
<reference evidence="2 3" key="1">
    <citation type="submission" date="2015-11" db="EMBL/GenBank/DDBJ databases">
        <authorList>
            <person name="Kook J.-K."/>
            <person name="Park S.-N."/>
            <person name="Lim Y.K."/>
            <person name="Jo E."/>
        </authorList>
    </citation>
    <scope>NUCLEOTIDE SEQUENCE [LARGE SCALE GENOMIC DNA]</scope>
    <source>
        <strain evidence="2 3">ChDC F206</strain>
    </source>
</reference>
<evidence type="ECO:0000256" key="1">
    <source>
        <dbReference type="SAM" id="Phobius"/>
    </source>
</evidence>
<evidence type="ECO:0000313" key="2">
    <source>
        <dbReference type="EMBL" id="ALQ35498.1"/>
    </source>
</evidence>
<sequence>MYYIYSKEKLPKLLFDVNLTSDEVKLYGGWDVIFGYYPNIQKDNSTIIERDIPFNYPIFDNNTIREMTREEKVANDIEITLEVGEFIENKKLIKVPKPQGNDKYLNWDKDKHLWILDTEAQRKDYFNTIDSLKAEVLDYGFDYKVGEKEHRQRCRDKDIIFIAMSALLLFLVKTFMNKEIKKTWYFEDNFGVSLDLMGFIQLMFFGSTFIQSVYDTENYFKTKVNPKDLSKDEFEKKRKEIHNALAKG</sequence>
<protein>
    <submittedName>
        <fullName evidence="2">Penicillin-binding protein</fullName>
    </submittedName>
</protein>
<dbReference type="RefSeq" id="WP_029495196.1">
    <property type="nucleotide sequence ID" value="NZ_ATKH01000064.1"/>
</dbReference>
<keyword evidence="1" id="KW-0472">Membrane</keyword>
<keyword evidence="1" id="KW-1133">Transmembrane helix</keyword>
<feature type="transmembrane region" description="Helical" evidence="1">
    <location>
        <begin position="159"/>
        <end position="176"/>
    </location>
</feature>
<dbReference type="Proteomes" id="UP000068516">
    <property type="component" value="Chromosome"/>
</dbReference>
<organism evidence="2 3">
    <name type="scientific">Fusobacterium hwasookii ChDC F206</name>
    <dbReference type="NCBI Taxonomy" id="1307443"/>
    <lineage>
        <taxon>Bacteria</taxon>
        <taxon>Fusobacteriati</taxon>
        <taxon>Fusobacteriota</taxon>
        <taxon>Fusobacteriia</taxon>
        <taxon>Fusobacteriales</taxon>
        <taxon>Fusobacteriaceae</taxon>
        <taxon>Fusobacterium</taxon>
    </lineage>
</organism>
<dbReference type="EMBL" id="CP013336">
    <property type="protein sequence ID" value="ALQ35498.1"/>
    <property type="molecule type" value="Genomic_DNA"/>
</dbReference>
<gene>
    <name evidence="2" type="ORF">RN92_06185</name>
</gene>